<feature type="chain" id="PRO_5012761335" description="Amidase domain-containing protein" evidence="1">
    <location>
        <begin position="20"/>
        <end position="163"/>
    </location>
</feature>
<keyword evidence="1" id="KW-0732">Signal</keyword>
<dbReference type="Proteomes" id="UP000232323">
    <property type="component" value="Unassembled WGS sequence"/>
</dbReference>
<dbReference type="PANTHER" id="PTHR36142">
    <property type="entry name" value="METALLO-HYDROLASE/OXIDOREDUCTASE SUPERFAMILY PROTEIN"/>
    <property type="match status" value="1"/>
</dbReference>
<dbReference type="EMBL" id="BEGY01000201">
    <property type="protein sequence ID" value="GAX85898.1"/>
    <property type="molecule type" value="Genomic_DNA"/>
</dbReference>
<reference evidence="2 3" key="1">
    <citation type="submission" date="2017-08" db="EMBL/GenBank/DDBJ databases">
        <title>Acidophilic green algal genome provides insights into adaptation to an acidic environment.</title>
        <authorList>
            <person name="Hirooka S."/>
            <person name="Hirose Y."/>
            <person name="Kanesaki Y."/>
            <person name="Higuchi S."/>
            <person name="Fujiwara T."/>
            <person name="Onuma R."/>
            <person name="Era A."/>
            <person name="Ohbayashi R."/>
            <person name="Uzuka A."/>
            <person name="Nozaki H."/>
            <person name="Yoshikawa H."/>
            <person name="Miyagishima S.Y."/>
        </authorList>
    </citation>
    <scope>NUCLEOTIDE SEQUENCE [LARGE SCALE GENOMIC DNA]</scope>
    <source>
        <strain evidence="2 3">NIES-2499</strain>
    </source>
</reference>
<keyword evidence="3" id="KW-1185">Reference proteome</keyword>
<protein>
    <recommendedName>
        <fullName evidence="4">Amidase domain-containing protein</fullName>
    </recommendedName>
</protein>
<gene>
    <name evidence="2" type="ORF">CEUSTIGMA_g13314.t1</name>
</gene>
<accession>A0A250XS58</accession>
<sequence>MLGSHVFLLGSHVIVLLSGALVGPPWSKRQNGILMREVATKTEDGNAASLYYEAHCDFVESSLKNLGKVDVVISPVKTTLLGNASAGYPLVMGDVNIMKLISLLKPKVLVPLLNAEIDQEGPLSSIVVDRGDYQAVTKQITSAQPETRVEFPAPPGEAFAVAL</sequence>
<evidence type="ECO:0008006" key="4">
    <source>
        <dbReference type="Google" id="ProtNLM"/>
    </source>
</evidence>
<dbReference type="OrthoDB" id="332863at2759"/>
<evidence type="ECO:0000313" key="3">
    <source>
        <dbReference type="Proteomes" id="UP000232323"/>
    </source>
</evidence>
<comment type="caution">
    <text evidence="2">The sequence shown here is derived from an EMBL/GenBank/DDBJ whole genome shotgun (WGS) entry which is preliminary data.</text>
</comment>
<proteinExistence type="predicted"/>
<evidence type="ECO:0000313" key="2">
    <source>
        <dbReference type="EMBL" id="GAX85898.1"/>
    </source>
</evidence>
<dbReference type="Pfam" id="PF13483">
    <property type="entry name" value="Lactamase_B_3"/>
    <property type="match status" value="1"/>
</dbReference>
<dbReference type="PANTHER" id="PTHR36142:SF2">
    <property type="entry name" value="METALLO-HYDROLASE_OXIDOREDUCTASE SUPERFAMILY PROTEIN"/>
    <property type="match status" value="1"/>
</dbReference>
<dbReference type="STRING" id="1157962.A0A250XS58"/>
<evidence type="ECO:0000256" key="1">
    <source>
        <dbReference type="SAM" id="SignalP"/>
    </source>
</evidence>
<feature type="signal peptide" evidence="1">
    <location>
        <begin position="1"/>
        <end position="19"/>
    </location>
</feature>
<name>A0A250XS58_9CHLO</name>
<dbReference type="AlphaFoldDB" id="A0A250XS58"/>
<organism evidence="2 3">
    <name type="scientific">Chlamydomonas eustigma</name>
    <dbReference type="NCBI Taxonomy" id="1157962"/>
    <lineage>
        <taxon>Eukaryota</taxon>
        <taxon>Viridiplantae</taxon>
        <taxon>Chlorophyta</taxon>
        <taxon>core chlorophytes</taxon>
        <taxon>Chlorophyceae</taxon>
        <taxon>CS clade</taxon>
        <taxon>Chlamydomonadales</taxon>
        <taxon>Chlamydomonadaceae</taxon>
        <taxon>Chlamydomonas</taxon>
    </lineage>
</organism>